<comment type="similarity">
    <text evidence="5">Belongs to the PINc/VapC protein family.</text>
</comment>
<dbReference type="OrthoDB" id="9798990at2"/>
<organism evidence="8 9">
    <name type="scientific">Sorangium cellulosum</name>
    <name type="common">Polyangium cellulosum</name>
    <dbReference type="NCBI Taxonomy" id="56"/>
    <lineage>
        <taxon>Bacteria</taxon>
        <taxon>Pseudomonadati</taxon>
        <taxon>Myxococcota</taxon>
        <taxon>Polyangia</taxon>
        <taxon>Polyangiales</taxon>
        <taxon>Polyangiaceae</taxon>
        <taxon>Sorangium</taxon>
    </lineage>
</organism>
<dbReference type="InterPro" id="IPR022907">
    <property type="entry name" value="VapC_family"/>
</dbReference>
<comment type="cofactor">
    <cofactor evidence="5">
        <name>Mg(2+)</name>
        <dbReference type="ChEBI" id="CHEBI:18420"/>
    </cofactor>
</comment>
<dbReference type="PANTHER" id="PTHR36173:SF1">
    <property type="entry name" value="RIBONUCLEASE VAPC22"/>
    <property type="match status" value="1"/>
</dbReference>
<evidence type="ECO:0000256" key="5">
    <source>
        <dbReference type="HAMAP-Rule" id="MF_00265"/>
    </source>
</evidence>
<dbReference type="InterPro" id="IPR029060">
    <property type="entry name" value="PIN-like_dom_sf"/>
</dbReference>
<dbReference type="InterPro" id="IPR052919">
    <property type="entry name" value="TA_system_RNase"/>
</dbReference>
<dbReference type="GO" id="GO:0016787">
    <property type="term" value="F:hydrolase activity"/>
    <property type="evidence" value="ECO:0007669"/>
    <property type="project" value="UniProtKB-KW"/>
</dbReference>
<evidence type="ECO:0000256" key="3">
    <source>
        <dbReference type="ARBA" id="ARBA00022723"/>
    </source>
</evidence>
<sequence length="167" mass="17344">MILLDTCAILYDALTPDRLSIAARDAIERADASGALACCDISLWEIAMLVDRGRIDPGTDVASFLDLVLTARSIQVLPITPAIAVLSVSLGLHGDPADRLIAATAVHHGATLLTSDQRRKNPSQGAAFQDNFPGLAMSPPRTAPHAPSLRATPSGRPDAAACGRGAS</sequence>
<proteinExistence type="inferred from homology"/>
<dbReference type="EC" id="3.1.-.-" evidence="5"/>
<evidence type="ECO:0000256" key="6">
    <source>
        <dbReference type="SAM" id="MobiDB-lite"/>
    </source>
</evidence>
<dbReference type="GO" id="GO:0090729">
    <property type="term" value="F:toxin activity"/>
    <property type="evidence" value="ECO:0007669"/>
    <property type="project" value="UniProtKB-KW"/>
</dbReference>
<keyword evidence="3 5" id="KW-0479">Metal-binding</keyword>
<keyword evidence="1 5" id="KW-1277">Toxin-antitoxin system</keyword>
<comment type="function">
    <text evidence="5">Toxic component of a toxin-antitoxin (TA) system. An RNase.</text>
</comment>
<dbReference type="EMBL" id="CP012673">
    <property type="protein sequence ID" value="AUX39540.1"/>
    <property type="molecule type" value="Genomic_DNA"/>
</dbReference>
<keyword evidence="5" id="KW-0460">Magnesium</keyword>
<evidence type="ECO:0000256" key="4">
    <source>
        <dbReference type="ARBA" id="ARBA00022801"/>
    </source>
</evidence>
<accession>A0A2L0EJR6</accession>
<feature type="binding site" evidence="5">
    <location>
        <position position="98"/>
    </location>
    <ligand>
        <name>Mg(2+)</name>
        <dbReference type="ChEBI" id="CHEBI:18420"/>
    </ligand>
</feature>
<keyword evidence="2 5" id="KW-0540">Nuclease</keyword>
<evidence type="ECO:0000256" key="1">
    <source>
        <dbReference type="ARBA" id="ARBA00022649"/>
    </source>
</evidence>
<name>A0A2L0EJR6_SORCE</name>
<dbReference type="HAMAP" id="MF_00265">
    <property type="entry name" value="VapC_Nob1"/>
    <property type="match status" value="1"/>
</dbReference>
<evidence type="ECO:0000313" key="9">
    <source>
        <dbReference type="Proteomes" id="UP000238348"/>
    </source>
</evidence>
<dbReference type="PANTHER" id="PTHR36173">
    <property type="entry name" value="RIBONUCLEASE VAPC16-RELATED"/>
    <property type="match status" value="1"/>
</dbReference>
<protein>
    <recommendedName>
        <fullName evidence="5">Ribonuclease VapC</fullName>
        <shortName evidence="5">RNase VapC</shortName>
        <ecNumber evidence="5">3.1.-.-</ecNumber>
    </recommendedName>
    <alternativeName>
        <fullName evidence="5">Toxin VapC</fullName>
    </alternativeName>
</protein>
<dbReference type="InterPro" id="IPR041705">
    <property type="entry name" value="PIN_Sll0205"/>
</dbReference>
<gene>
    <name evidence="5" type="primary">vapC</name>
    <name evidence="8" type="ORF">SOCE26_009330</name>
</gene>
<dbReference type="InterPro" id="IPR002716">
    <property type="entry name" value="PIN_dom"/>
</dbReference>
<feature type="binding site" evidence="5">
    <location>
        <position position="5"/>
    </location>
    <ligand>
        <name>Mg(2+)</name>
        <dbReference type="ChEBI" id="CHEBI:18420"/>
    </ligand>
</feature>
<keyword evidence="5" id="KW-0800">Toxin</keyword>
<reference evidence="8 9" key="1">
    <citation type="submission" date="2015-09" db="EMBL/GenBank/DDBJ databases">
        <title>Sorangium comparison.</title>
        <authorList>
            <person name="Zaburannyi N."/>
            <person name="Bunk B."/>
            <person name="Overmann J."/>
            <person name="Mueller R."/>
        </authorList>
    </citation>
    <scope>NUCLEOTIDE SEQUENCE [LARGE SCALE GENOMIC DNA]</scope>
    <source>
        <strain evidence="8 9">So ce26</strain>
    </source>
</reference>
<evidence type="ECO:0000259" key="7">
    <source>
        <dbReference type="Pfam" id="PF01850"/>
    </source>
</evidence>
<dbReference type="CDD" id="cd09872">
    <property type="entry name" value="PIN_Sll0205-like"/>
    <property type="match status" value="1"/>
</dbReference>
<dbReference type="Proteomes" id="UP000238348">
    <property type="component" value="Chromosome"/>
</dbReference>
<dbReference type="Gene3D" id="3.40.50.1010">
    <property type="entry name" value="5'-nuclease"/>
    <property type="match status" value="1"/>
</dbReference>
<keyword evidence="4 5" id="KW-0378">Hydrolase</keyword>
<dbReference type="Pfam" id="PF01850">
    <property type="entry name" value="PIN"/>
    <property type="match status" value="1"/>
</dbReference>
<dbReference type="GO" id="GO:0000287">
    <property type="term" value="F:magnesium ion binding"/>
    <property type="evidence" value="ECO:0007669"/>
    <property type="project" value="UniProtKB-UniRule"/>
</dbReference>
<feature type="region of interest" description="Disordered" evidence="6">
    <location>
        <begin position="116"/>
        <end position="167"/>
    </location>
</feature>
<dbReference type="GO" id="GO:0004540">
    <property type="term" value="F:RNA nuclease activity"/>
    <property type="evidence" value="ECO:0007669"/>
    <property type="project" value="InterPro"/>
</dbReference>
<dbReference type="SUPFAM" id="SSF88723">
    <property type="entry name" value="PIN domain-like"/>
    <property type="match status" value="1"/>
</dbReference>
<feature type="domain" description="PIN" evidence="7">
    <location>
        <begin position="2"/>
        <end position="118"/>
    </location>
</feature>
<evidence type="ECO:0000313" key="8">
    <source>
        <dbReference type="EMBL" id="AUX39540.1"/>
    </source>
</evidence>
<dbReference type="AlphaFoldDB" id="A0A2L0EJR6"/>
<evidence type="ECO:0000256" key="2">
    <source>
        <dbReference type="ARBA" id="ARBA00022722"/>
    </source>
</evidence>